<dbReference type="Gene3D" id="3.30.110.10">
    <property type="entry name" value="Translation initiation factor 3 (IF-3), C-terminal domain"/>
    <property type="match status" value="1"/>
</dbReference>
<evidence type="ECO:0000259" key="7">
    <source>
        <dbReference type="Pfam" id="PF05198"/>
    </source>
</evidence>
<comment type="subcellular location">
    <subcellularLocation>
        <location evidence="4">Cytoplasm</location>
    </subcellularLocation>
</comment>
<dbReference type="InterPro" id="IPR036787">
    <property type="entry name" value="T_IF-3_N_sf"/>
</dbReference>
<dbReference type="GO" id="GO:0043022">
    <property type="term" value="F:ribosome binding"/>
    <property type="evidence" value="ECO:0007669"/>
    <property type="project" value="TreeGrafter"/>
</dbReference>
<sequence length="186" mass="21212">MGKFYRINQNIRARDVRVIDANSKQIGILSIEEALKKARDSSLDLVEIAPKADPPVVRLIDFKKFKYEEARKERVAKKKTKEIDTKEIWLGPLISDHDLAVRVEQARDFLKSGDRVKFTVKFAGREITHPELGRQVLDKALNQLANIAEKDGEPRLVGKALFLSLQPIKKGTRHEAKDKESSKEKV</sequence>
<dbReference type="GO" id="GO:0005737">
    <property type="term" value="C:cytoplasm"/>
    <property type="evidence" value="ECO:0007669"/>
    <property type="project" value="UniProtKB-SubCell"/>
</dbReference>
<dbReference type="PANTHER" id="PTHR10938:SF0">
    <property type="entry name" value="TRANSLATION INITIATION FACTOR IF-3, MITOCHONDRIAL"/>
    <property type="match status" value="1"/>
</dbReference>
<comment type="function">
    <text evidence="4">IF-3 binds to the 30S ribosomal subunit and shifts the equilibrium between 70S ribosomes and their 50S and 30S subunits in favor of the free subunits, thus enhancing the availability of 30S subunits on which protein synthesis initiation begins.</text>
</comment>
<feature type="domain" description="Translation initiation factor 3 C-terminal" evidence="6">
    <location>
        <begin position="83"/>
        <end position="167"/>
    </location>
</feature>
<gene>
    <name evidence="4" type="primary">infC</name>
    <name evidence="8" type="ORF">A2113_03220</name>
</gene>
<comment type="subunit">
    <text evidence="4">Monomer.</text>
</comment>
<dbReference type="SUPFAM" id="SSF55200">
    <property type="entry name" value="Translation initiation factor IF3, C-terminal domain"/>
    <property type="match status" value="1"/>
</dbReference>
<keyword evidence="4" id="KW-0963">Cytoplasm</keyword>
<dbReference type="AlphaFoldDB" id="A0A1G1W3K4"/>
<dbReference type="InterPro" id="IPR001288">
    <property type="entry name" value="Translation_initiation_fac_3"/>
</dbReference>
<dbReference type="Pfam" id="PF00707">
    <property type="entry name" value="IF3_C"/>
    <property type="match status" value="1"/>
</dbReference>
<name>A0A1G1W3K4_9BACT</name>
<evidence type="ECO:0000256" key="2">
    <source>
        <dbReference type="ARBA" id="ARBA00022540"/>
    </source>
</evidence>
<feature type="domain" description="Translation initiation factor 3 N-terminal" evidence="7">
    <location>
        <begin position="7"/>
        <end position="74"/>
    </location>
</feature>
<evidence type="ECO:0000256" key="5">
    <source>
        <dbReference type="NCBIfam" id="TIGR00168"/>
    </source>
</evidence>
<evidence type="ECO:0000256" key="3">
    <source>
        <dbReference type="ARBA" id="ARBA00022917"/>
    </source>
</evidence>
<dbReference type="GO" id="GO:0032790">
    <property type="term" value="P:ribosome disassembly"/>
    <property type="evidence" value="ECO:0007669"/>
    <property type="project" value="TreeGrafter"/>
</dbReference>
<reference evidence="8 9" key="1">
    <citation type="journal article" date="2016" name="Nat. Commun.">
        <title>Thousands of microbial genomes shed light on interconnected biogeochemical processes in an aquifer system.</title>
        <authorList>
            <person name="Anantharaman K."/>
            <person name="Brown C.T."/>
            <person name="Hug L.A."/>
            <person name="Sharon I."/>
            <person name="Castelle C.J."/>
            <person name="Probst A.J."/>
            <person name="Thomas B.C."/>
            <person name="Singh A."/>
            <person name="Wilkins M.J."/>
            <person name="Karaoz U."/>
            <person name="Brodie E.L."/>
            <person name="Williams K.H."/>
            <person name="Hubbard S.S."/>
            <person name="Banfield J.F."/>
        </authorList>
    </citation>
    <scope>NUCLEOTIDE SEQUENCE [LARGE SCALE GENOMIC DNA]</scope>
</reference>
<dbReference type="InterPro" id="IPR019814">
    <property type="entry name" value="Translation_initiation_fac_3_N"/>
</dbReference>
<dbReference type="Pfam" id="PF05198">
    <property type="entry name" value="IF3_N"/>
    <property type="match status" value="1"/>
</dbReference>
<dbReference type="Gene3D" id="3.10.20.80">
    <property type="entry name" value="Translation initiation factor 3 (IF-3), N-terminal domain"/>
    <property type="match status" value="1"/>
</dbReference>
<dbReference type="PANTHER" id="PTHR10938">
    <property type="entry name" value="TRANSLATION INITIATION FACTOR IF-3"/>
    <property type="match status" value="1"/>
</dbReference>
<proteinExistence type="inferred from homology"/>
<keyword evidence="2 4" id="KW-0396">Initiation factor</keyword>
<comment type="caution">
    <text evidence="8">The sequence shown here is derived from an EMBL/GenBank/DDBJ whole genome shotgun (WGS) entry which is preliminary data.</text>
</comment>
<evidence type="ECO:0000256" key="4">
    <source>
        <dbReference type="HAMAP-Rule" id="MF_00080"/>
    </source>
</evidence>
<dbReference type="HAMAP" id="MF_00080">
    <property type="entry name" value="IF_3"/>
    <property type="match status" value="1"/>
</dbReference>
<evidence type="ECO:0000313" key="9">
    <source>
        <dbReference type="Proteomes" id="UP000176299"/>
    </source>
</evidence>
<dbReference type="STRING" id="1802591.A2113_03220"/>
<dbReference type="InterPro" id="IPR019815">
    <property type="entry name" value="Translation_initiation_fac_3_C"/>
</dbReference>
<comment type="similarity">
    <text evidence="1 4">Belongs to the IF-3 family.</text>
</comment>
<dbReference type="Proteomes" id="UP000176299">
    <property type="component" value="Unassembled WGS sequence"/>
</dbReference>
<dbReference type="GO" id="GO:0003743">
    <property type="term" value="F:translation initiation factor activity"/>
    <property type="evidence" value="ECO:0007669"/>
    <property type="project" value="UniProtKB-UniRule"/>
</dbReference>
<evidence type="ECO:0000259" key="6">
    <source>
        <dbReference type="Pfam" id="PF00707"/>
    </source>
</evidence>
<organism evidence="8 9">
    <name type="scientific">Candidatus Woykebacteria bacterium GWA1_44_8</name>
    <dbReference type="NCBI Taxonomy" id="1802591"/>
    <lineage>
        <taxon>Bacteria</taxon>
        <taxon>Candidatus Woykeibacteriota</taxon>
    </lineage>
</organism>
<dbReference type="NCBIfam" id="TIGR00168">
    <property type="entry name" value="infC"/>
    <property type="match status" value="1"/>
</dbReference>
<keyword evidence="3 4" id="KW-0648">Protein biosynthesis</keyword>
<dbReference type="EMBL" id="MHCN01000007">
    <property type="protein sequence ID" value="OGY22262.1"/>
    <property type="molecule type" value="Genomic_DNA"/>
</dbReference>
<dbReference type="SUPFAM" id="SSF54364">
    <property type="entry name" value="Translation initiation factor IF3, N-terminal domain"/>
    <property type="match status" value="1"/>
</dbReference>
<evidence type="ECO:0000256" key="1">
    <source>
        <dbReference type="ARBA" id="ARBA00005439"/>
    </source>
</evidence>
<accession>A0A1G1W3K4</accession>
<dbReference type="InterPro" id="IPR036788">
    <property type="entry name" value="T_IF-3_C_sf"/>
</dbReference>
<evidence type="ECO:0000313" key="8">
    <source>
        <dbReference type="EMBL" id="OGY22262.1"/>
    </source>
</evidence>
<protein>
    <recommendedName>
        <fullName evidence="4 5">Translation initiation factor IF-3</fullName>
    </recommendedName>
</protein>